<keyword evidence="3" id="KW-1185">Reference proteome</keyword>
<name>A0A3P7KCU2_STRVU</name>
<dbReference type="Proteomes" id="UP000270094">
    <property type="component" value="Unassembled WGS sequence"/>
</dbReference>
<evidence type="ECO:0000313" key="3">
    <source>
        <dbReference type="Proteomes" id="UP000270094"/>
    </source>
</evidence>
<proteinExistence type="predicted"/>
<dbReference type="AlphaFoldDB" id="A0A3P7KCU2"/>
<organism evidence="2 3">
    <name type="scientific">Strongylus vulgaris</name>
    <name type="common">Blood worm</name>
    <dbReference type="NCBI Taxonomy" id="40348"/>
    <lineage>
        <taxon>Eukaryota</taxon>
        <taxon>Metazoa</taxon>
        <taxon>Ecdysozoa</taxon>
        <taxon>Nematoda</taxon>
        <taxon>Chromadorea</taxon>
        <taxon>Rhabditida</taxon>
        <taxon>Rhabditina</taxon>
        <taxon>Rhabditomorpha</taxon>
        <taxon>Strongyloidea</taxon>
        <taxon>Strongylidae</taxon>
        <taxon>Strongylus</taxon>
    </lineage>
</organism>
<accession>A0A3P7KCU2</accession>
<feature type="compositionally biased region" description="Low complexity" evidence="1">
    <location>
        <begin position="109"/>
        <end position="124"/>
    </location>
</feature>
<reference evidence="2 3" key="1">
    <citation type="submission" date="2018-11" db="EMBL/GenBank/DDBJ databases">
        <authorList>
            <consortium name="Pathogen Informatics"/>
        </authorList>
    </citation>
    <scope>NUCLEOTIDE SEQUENCE [LARGE SCALE GENOMIC DNA]</scope>
</reference>
<feature type="non-terminal residue" evidence="2">
    <location>
        <position position="1"/>
    </location>
</feature>
<evidence type="ECO:0000313" key="2">
    <source>
        <dbReference type="EMBL" id="VDM65722.1"/>
    </source>
</evidence>
<evidence type="ECO:0000256" key="1">
    <source>
        <dbReference type="SAM" id="MobiDB-lite"/>
    </source>
</evidence>
<feature type="region of interest" description="Disordered" evidence="1">
    <location>
        <begin position="57"/>
        <end position="139"/>
    </location>
</feature>
<dbReference type="OrthoDB" id="5871835at2759"/>
<feature type="compositionally biased region" description="Polar residues" evidence="1">
    <location>
        <begin position="87"/>
        <end position="102"/>
    </location>
</feature>
<sequence>KGDKDASNFVAELKKSGVGDNFLVISNTKSSSDIVDLYDLKDNNAVGEEQEISGRIIDFGHGTISTRSTRRPVRTTQKPSKTPAPTRKTTSKTVPPSRTTPKTPVPPGKSTTETPAPSSKTSPKTPVPPSVPTTPEKPGKKFNCLFVGDLYNYGDDTESYELEAELLSAVGYDFFDETVRSHIALWAYGYTDFPRKVNATLKDMSKNYEELKAQIEKMKYVHNSNAMSTESAIKAINEMYDTEKRLDCLVFLSAQSDTRNLPQIAPQHLKFKRVVVVGLSEPEDELRCLFIGDLYNYGTNKDAYDNEREFISTLGFDYFKEQPYKAGFWAYGYTKYPESPNLDKMFADYREFDEELKNMEYSQNSDPLSTLRVIKVINSLKVNVNQMNCLVLFAAPNNTQSLPVLDPHSNIKRIVAVGFNSADLTDVAGKRGVAVSVPYNYVEEDVKNVLDAIMGR</sequence>
<gene>
    <name evidence="2" type="ORF">SVUK_LOCUS720</name>
</gene>
<dbReference type="EMBL" id="UYYB01001260">
    <property type="protein sequence ID" value="VDM65722.1"/>
    <property type="molecule type" value="Genomic_DNA"/>
</dbReference>
<protein>
    <submittedName>
        <fullName evidence="2">Uncharacterized protein</fullName>
    </submittedName>
</protein>